<feature type="compositionally biased region" description="Basic residues" evidence="1">
    <location>
        <begin position="27"/>
        <end position="41"/>
    </location>
</feature>
<proteinExistence type="predicted"/>
<dbReference type="Proteomes" id="UP000053029">
    <property type="component" value="Unassembled WGS sequence"/>
</dbReference>
<keyword evidence="3" id="KW-1185">Reference proteome</keyword>
<dbReference type="RefSeq" id="XP_013282853.1">
    <property type="nucleotide sequence ID" value="XM_013427399.1"/>
</dbReference>
<dbReference type="HOGENOM" id="CLU_1865166_0_0_1"/>
<dbReference type="OrthoDB" id="4160898at2759"/>
<evidence type="ECO:0000256" key="1">
    <source>
        <dbReference type="SAM" id="MobiDB-lite"/>
    </source>
</evidence>
<gene>
    <name evidence="2" type="ORF">Z517_08885</name>
</gene>
<evidence type="ECO:0000313" key="2">
    <source>
        <dbReference type="EMBL" id="KIW79045.1"/>
    </source>
</evidence>
<accession>A0A0D2GKN2</accession>
<name>A0A0D2GKN2_9EURO</name>
<organism evidence="2 3">
    <name type="scientific">Fonsecaea pedrosoi CBS 271.37</name>
    <dbReference type="NCBI Taxonomy" id="1442368"/>
    <lineage>
        <taxon>Eukaryota</taxon>
        <taxon>Fungi</taxon>
        <taxon>Dikarya</taxon>
        <taxon>Ascomycota</taxon>
        <taxon>Pezizomycotina</taxon>
        <taxon>Eurotiomycetes</taxon>
        <taxon>Chaetothyriomycetidae</taxon>
        <taxon>Chaetothyriales</taxon>
        <taxon>Herpotrichiellaceae</taxon>
        <taxon>Fonsecaea</taxon>
    </lineage>
</organism>
<dbReference type="AlphaFoldDB" id="A0A0D2GKN2"/>
<protein>
    <submittedName>
        <fullName evidence="2">Unplaced genomic scaffold supercont1.5, whole genome shotgun sequence</fullName>
    </submittedName>
</protein>
<feature type="region of interest" description="Disordered" evidence="1">
    <location>
        <begin position="23"/>
        <end position="52"/>
    </location>
</feature>
<dbReference type="GeneID" id="25308375"/>
<reference evidence="2 3" key="1">
    <citation type="submission" date="2015-01" db="EMBL/GenBank/DDBJ databases">
        <title>The Genome Sequence of Fonsecaea pedrosoi CBS 271.37.</title>
        <authorList>
            <consortium name="The Broad Institute Genomics Platform"/>
            <person name="Cuomo C."/>
            <person name="de Hoog S."/>
            <person name="Gorbushina A."/>
            <person name="Stielow B."/>
            <person name="Teixiera M."/>
            <person name="Abouelleil A."/>
            <person name="Chapman S.B."/>
            <person name="Priest M."/>
            <person name="Young S.K."/>
            <person name="Wortman J."/>
            <person name="Nusbaum C."/>
            <person name="Birren B."/>
        </authorList>
    </citation>
    <scope>NUCLEOTIDE SEQUENCE [LARGE SCALE GENOMIC DNA]</scope>
    <source>
        <strain evidence="2 3">CBS 271.37</strain>
    </source>
</reference>
<sequence length="137" mass="15841">MQQRSRSEKSLWDKVADVVCLTNCTGSRRKNSSKRDKRKRNPPSQFQLDEMKDINWSTSTLGMETGLNMSTRQGFSIEDAREIPLSSLPWMPPPPSPALLPSSRSSRRRDTGRINTEGPIYRDRDWEYQTYGAWVVF</sequence>
<feature type="region of interest" description="Disordered" evidence="1">
    <location>
        <begin position="85"/>
        <end position="118"/>
    </location>
</feature>
<dbReference type="VEuPathDB" id="FungiDB:Z517_08885"/>
<evidence type="ECO:0000313" key="3">
    <source>
        <dbReference type="Proteomes" id="UP000053029"/>
    </source>
</evidence>
<dbReference type="EMBL" id="KN846973">
    <property type="protein sequence ID" value="KIW79045.1"/>
    <property type="molecule type" value="Genomic_DNA"/>
</dbReference>